<dbReference type="InterPro" id="IPR037026">
    <property type="entry name" value="Vgr_OB-fold_dom_sf"/>
</dbReference>
<protein>
    <recommendedName>
        <fullName evidence="7">Actin cross-linking toxin VgrG1</fullName>
    </recommendedName>
</protein>
<dbReference type="InterPro" id="IPR006533">
    <property type="entry name" value="T6SS_Vgr_RhsGE"/>
</dbReference>
<evidence type="ECO:0000259" key="2">
    <source>
        <dbReference type="Pfam" id="PF04717"/>
    </source>
</evidence>
<dbReference type="Gene3D" id="4.10.220.110">
    <property type="match status" value="1"/>
</dbReference>
<dbReference type="Pfam" id="PF10106">
    <property type="entry name" value="DUF2345"/>
    <property type="match status" value="1"/>
</dbReference>
<dbReference type="Pfam" id="PF04717">
    <property type="entry name" value="Phage_base_V"/>
    <property type="match status" value="1"/>
</dbReference>
<dbReference type="GeneID" id="27795393"/>
<comment type="similarity">
    <text evidence="1">Belongs to the VgrG protein family.</text>
</comment>
<dbReference type="Gene3D" id="3.55.50.10">
    <property type="entry name" value="Baseplate protein-like domains"/>
    <property type="match status" value="1"/>
</dbReference>
<feature type="domain" description="Gp5/Type VI secretion system Vgr protein OB-fold" evidence="2">
    <location>
        <begin position="490"/>
        <end position="541"/>
    </location>
</feature>
<dbReference type="SUPFAM" id="SSF69279">
    <property type="entry name" value="Phage tail proteins"/>
    <property type="match status" value="2"/>
</dbReference>
<feature type="domain" description="Putative type VI secretion system Rhs element associated Vgr" evidence="4">
    <location>
        <begin position="568"/>
        <end position="675"/>
    </location>
</feature>
<dbReference type="EMBL" id="CADILN010000013">
    <property type="protein sequence ID" value="CAB4052310.1"/>
    <property type="molecule type" value="Genomic_DNA"/>
</dbReference>
<dbReference type="InterPro" id="IPR017847">
    <property type="entry name" value="T6SS_RhsGE_Vgr_subset"/>
</dbReference>
<dbReference type="Gene3D" id="2.30.110.50">
    <property type="match status" value="1"/>
</dbReference>
<dbReference type="Gene3D" id="2.40.50.230">
    <property type="entry name" value="Gp5 N-terminal domain"/>
    <property type="match status" value="1"/>
</dbReference>
<dbReference type="InterPro" id="IPR006531">
    <property type="entry name" value="Gp5/Vgr_OB"/>
</dbReference>
<name>A0A6J5KEG3_9BURK</name>
<dbReference type="Pfam" id="PF13296">
    <property type="entry name" value="T6SS_Vgr"/>
    <property type="match status" value="1"/>
</dbReference>
<feature type="domain" description="DUF2345" evidence="3">
    <location>
        <begin position="706"/>
        <end position="852"/>
    </location>
</feature>
<sequence>MNSADLLRAFASGVLDQNNRPIRLQWGHAQKALEQVLIIQRIDIKEGLCAGIEGHLTCVSTRADLPLKAFIGLPVSVELVTDRKAIHQICGLITDARAGQSDGSLATYQLTIRDALSVLERRVNTRIFRTKNVPDVIEILLREWQKKSPALASAFDFDLSGINRSQYPVRELIFQFHESDADFIRRLCRRDGIAWFTAAGKRGQAPSEGGSADTPVHTLVLFDDSMKLAESAAGTIRYHRDAATEERDSVTLWSASQQLVPGSVKRASWDYKAGTMAQASESNLVDQGPAGNDLSQLLSDSVIDVPHAGDSWSDYDRLGKARMLSHELRAVSVEAASGVRDLAVGRWFELTGHPEVDTRAESERQFVVTALHHRAENNLPKDLNERALALFEANRWHFDSLPTGFSSAERRSSDEVGTRYHNTFTCVRRGTALTPSYDPRIDLPRVYPITAMVVGPEGEEVYCDELGRIKVQIQGLDPDDHAHAQGVGVSGTDRDSAFVRVSTSLAGQSFGHTSLPRVGMEVSLDFLNGDPDKMFVTGVLHNGPNKPAAFSHTGSLPGNRYVSGIKTKEITAARYNQLRFDDTPGQISGQLASEHAYSQLNLGYLTQPRDNGQGQDRGEGAELRTDAAAALRAARGILLTTYARTQASGNQLDRDELVQLLGQCTELFKSLGDYAGQHGGQAADTAGQNAVASAFREWTPGSASGAGASSAGSQALMAFGAQAGSVNVTPKTHVSYAGENIDNVAQQHLQLVSGQRWVGHAGQGMQLFAMANGISAIANQGNVQLQAQAGDVVIQAQKDLHVAATGDVYIRGEKIHLVASDGSYYTIGGGHEMGSDGRLNVKTAGHSFNGPATQQSTPLNFGKDGTKQRYQLHYPGHTDDSPMLAANQAYKITMSDGRVIQGTSDAQGLTDLLQDDVMRIARIDVLKPQL</sequence>
<evidence type="ECO:0000259" key="3">
    <source>
        <dbReference type="Pfam" id="PF10106"/>
    </source>
</evidence>
<dbReference type="RefSeq" id="WP_015001431.1">
    <property type="nucleotide sequence ID" value="NZ_CADILN010000013.1"/>
</dbReference>
<dbReference type="SUPFAM" id="SSF69255">
    <property type="entry name" value="gp5 N-terminal domain-like"/>
    <property type="match status" value="1"/>
</dbReference>
<dbReference type="Pfam" id="PF05954">
    <property type="entry name" value="Phage_GPD"/>
    <property type="match status" value="1"/>
</dbReference>
<evidence type="ECO:0000259" key="4">
    <source>
        <dbReference type="Pfam" id="PF13296"/>
    </source>
</evidence>
<dbReference type="InterPro" id="IPR018769">
    <property type="entry name" value="VgrG2_DUF2345"/>
</dbReference>
<evidence type="ECO:0000256" key="1">
    <source>
        <dbReference type="ARBA" id="ARBA00005558"/>
    </source>
</evidence>
<dbReference type="AlphaFoldDB" id="A0A6J5KEG3"/>
<dbReference type="InterPro" id="IPR028244">
    <property type="entry name" value="T6SS_Rhs_Vgr_dom"/>
</dbReference>
<dbReference type="NCBIfam" id="TIGR01646">
    <property type="entry name" value="vgr_GE"/>
    <property type="match status" value="1"/>
</dbReference>
<proteinExistence type="inferred from homology"/>
<dbReference type="NCBIfam" id="TIGR03361">
    <property type="entry name" value="VI_Rhs_Vgr"/>
    <property type="match status" value="1"/>
</dbReference>
<evidence type="ECO:0008006" key="7">
    <source>
        <dbReference type="Google" id="ProtNLM"/>
    </source>
</evidence>
<evidence type="ECO:0000313" key="6">
    <source>
        <dbReference type="Proteomes" id="UP000494102"/>
    </source>
</evidence>
<organism evidence="5 6">
    <name type="scientific">Paraburkholderia phenoliruptrix</name>
    <dbReference type="NCBI Taxonomy" id="252970"/>
    <lineage>
        <taxon>Bacteria</taxon>
        <taxon>Pseudomonadati</taxon>
        <taxon>Pseudomonadota</taxon>
        <taxon>Betaproteobacteria</taxon>
        <taxon>Burkholderiales</taxon>
        <taxon>Burkholderiaceae</taxon>
        <taxon>Paraburkholderia</taxon>
    </lineage>
</organism>
<evidence type="ECO:0000313" key="5">
    <source>
        <dbReference type="EMBL" id="CAB4052310.1"/>
    </source>
</evidence>
<accession>A0A6J5KEG3</accession>
<dbReference type="Proteomes" id="UP000494102">
    <property type="component" value="Unassembled WGS sequence"/>
</dbReference>
<gene>
    <name evidence="5" type="ORF">LMG9964_05999</name>
</gene>
<reference evidence="5 6" key="1">
    <citation type="submission" date="2020-04" db="EMBL/GenBank/DDBJ databases">
        <authorList>
            <person name="De Canck E."/>
        </authorList>
    </citation>
    <scope>NUCLEOTIDE SEQUENCE [LARGE SCALE GENOMIC DNA]</scope>
    <source>
        <strain evidence="5 6">LMG 9964</strain>
    </source>
</reference>